<dbReference type="AlphaFoldDB" id="A0A1B8YNB1"/>
<keyword evidence="2" id="KW-1185">Reference proteome</keyword>
<protein>
    <submittedName>
        <fullName evidence="1">Uncharacterized protein</fullName>
    </submittedName>
</protein>
<accession>A0A1B8YNB1</accession>
<comment type="caution">
    <text evidence="1">The sequence shown here is derived from an EMBL/GenBank/DDBJ whole genome shotgun (WGS) entry which is preliminary data.</text>
</comment>
<dbReference type="EMBL" id="LOIC01000009">
    <property type="protein sequence ID" value="OCA56609.1"/>
    <property type="molecule type" value="Genomic_DNA"/>
</dbReference>
<gene>
    <name evidence="1" type="ORF">Phpb_00340</name>
</gene>
<organism evidence="1 2">
    <name type="scientific">Photorhabdus namnaonensis</name>
    <dbReference type="NCBI Taxonomy" id="1851568"/>
    <lineage>
        <taxon>Bacteria</taxon>
        <taxon>Pseudomonadati</taxon>
        <taxon>Pseudomonadota</taxon>
        <taxon>Gammaproteobacteria</taxon>
        <taxon>Enterobacterales</taxon>
        <taxon>Morganellaceae</taxon>
        <taxon>Photorhabdus</taxon>
    </lineage>
</organism>
<dbReference type="PATRIC" id="fig|29488.15.peg.380"/>
<evidence type="ECO:0000313" key="2">
    <source>
        <dbReference type="Proteomes" id="UP000092665"/>
    </source>
</evidence>
<reference evidence="2" key="1">
    <citation type="submission" date="2015-11" db="EMBL/GenBank/DDBJ databases">
        <authorList>
            <person name="Tobias N.J."/>
            <person name="Mishra B."/>
            <person name="Gupta D.K."/>
            <person name="Thines M."/>
            <person name="Stinear T.P."/>
            <person name="Bode H.B."/>
        </authorList>
    </citation>
    <scope>NUCLEOTIDE SEQUENCE [LARGE SCALE GENOMIC DNA]</scope>
    <source>
        <strain evidence="2">PB45.5</strain>
    </source>
</reference>
<sequence length="43" mass="4787">MFTSGLTMLHLLCESRHQTLTPDINESIIGFIGSAAEFNYLTI</sequence>
<name>A0A1B8YNB1_9GAMM</name>
<evidence type="ECO:0000313" key="1">
    <source>
        <dbReference type="EMBL" id="OCA56609.1"/>
    </source>
</evidence>
<proteinExistence type="predicted"/>
<dbReference type="Proteomes" id="UP000092665">
    <property type="component" value="Unassembled WGS sequence"/>
</dbReference>